<protein>
    <submittedName>
        <fullName evidence="2">Uncharacterized protein</fullName>
    </submittedName>
</protein>
<dbReference type="AlphaFoldDB" id="A0A165CFU8"/>
<organism evidence="2 3">
    <name type="scientific">Calocera cornea HHB12733</name>
    <dbReference type="NCBI Taxonomy" id="1353952"/>
    <lineage>
        <taxon>Eukaryota</taxon>
        <taxon>Fungi</taxon>
        <taxon>Dikarya</taxon>
        <taxon>Basidiomycota</taxon>
        <taxon>Agaricomycotina</taxon>
        <taxon>Dacrymycetes</taxon>
        <taxon>Dacrymycetales</taxon>
        <taxon>Dacrymycetaceae</taxon>
        <taxon>Calocera</taxon>
    </lineage>
</organism>
<evidence type="ECO:0000313" key="2">
    <source>
        <dbReference type="EMBL" id="KZT50720.1"/>
    </source>
</evidence>
<proteinExistence type="predicted"/>
<reference evidence="2 3" key="1">
    <citation type="journal article" date="2016" name="Mol. Biol. Evol.">
        <title>Comparative Genomics of Early-Diverging Mushroom-Forming Fungi Provides Insights into the Origins of Lignocellulose Decay Capabilities.</title>
        <authorList>
            <person name="Nagy L.G."/>
            <person name="Riley R."/>
            <person name="Tritt A."/>
            <person name="Adam C."/>
            <person name="Daum C."/>
            <person name="Floudas D."/>
            <person name="Sun H."/>
            <person name="Yadav J.S."/>
            <person name="Pangilinan J."/>
            <person name="Larsson K.H."/>
            <person name="Matsuura K."/>
            <person name="Barry K."/>
            <person name="Labutti K."/>
            <person name="Kuo R."/>
            <person name="Ohm R.A."/>
            <person name="Bhattacharya S.S."/>
            <person name="Shirouzu T."/>
            <person name="Yoshinaga Y."/>
            <person name="Martin F.M."/>
            <person name="Grigoriev I.V."/>
            <person name="Hibbett D.S."/>
        </authorList>
    </citation>
    <scope>NUCLEOTIDE SEQUENCE [LARGE SCALE GENOMIC DNA]</scope>
    <source>
        <strain evidence="2 3">HHB12733</strain>
    </source>
</reference>
<evidence type="ECO:0000256" key="1">
    <source>
        <dbReference type="SAM" id="Phobius"/>
    </source>
</evidence>
<dbReference type="Proteomes" id="UP000076842">
    <property type="component" value="Unassembled WGS sequence"/>
</dbReference>
<keyword evidence="1" id="KW-0472">Membrane</keyword>
<dbReference type="EMBL" id="KV424149">
    <property type="protein sequence ID" value="KZT50720.1"/>
    <property type="molecule type" value="Genomic_DNA"/>
</dbReference>
<sequence length="480" mass="55420">MLSNKAYPAYSYSPIIQNTWRPTSPKGIKLHRRSFLVPFLASLACLLSICFIPRLLDAAFRPAPSPPPCDPWQSYGRLNVNTDVPEENIWRPFSPLHPSPGRNTTDGSCTPPPLMRALRESLDIRTAGLHPYPASLSADLLPFLHNRTVLLIGDSVTRNTVEQFCQLLGKDAVQVNRGHKWDLFNQIPKEWIAPEWADRENWEDWLRDKENTSRPRICYVPEWDFAVVSIFHWGMDDTDYWRTKDQYNPPGLLEQRMQAIAVPLLEQLALPEAEGGLASHARYPVPDLIELSSTMWDVAKWARDDLDAHETTITDLSSERLEWWRQRVAAVVREAKDIWPTSEVVWRSSHWPSDGNAKIDWFMGWSWDNPDVHRPFFHHNRLLQLDHAARSLFMPQPWHLENPKAYRAWKKSSRLNGVDDVGYSNWGNLLLGQHAHQKDQLHPGALPSAYLWGDMILYQLRQATGFPTIESYRHMPPADK</sequence>
<gene>
    <name evidence="2" type="ORF">CALCODRAFT_461391</name>
</gene>
<name>A0A165CFU8_9BASI</name>
<dbReference type="STRING" id="1353952.A0A165CFU8"/>
<feature type="transmembrane region" description="Helical" evidence="1">
    <location>
        <begin position="35"/>
        <end position="56"/>
    </location>
</feature>
<keyword evidence="3" id="KW-1185">Reference proteome</keyword>
<evidence type="ECO:0000313" key="3">
    <source>
        <dbReference type="Proteomes" id="UP000076842"/>
    </source>
</evidence>
<keyword evidence="1" id="KW-1133">Transmembrane helix</keyword>
<keyword evidence="1" id="KW-0812">Transmembrane</keyword>
<dbReference type="InParanoid" id="A0A165CFU8"/>
<dbReference type="OrthoDB" id="2588793at2759"/>
<accession>A0A165CFU8</accession>